<evidence type="ECO:0000256" key="8">
    <source>
        <dbReference type="ARBA" id="ARBA00023136"/>
    </source>
</evidence>
<evidence type="ECO:0000256" key="6">
    <source>
        <dbReference type="ARBA" id="ARBA00022777"/>
    </source>
</evidence>
<dbReference type="CDD" id="cd06225">
    <property type="entry name" value="HAMP"/>
    <property type="match status" value="1"/>
</dbReference>
<evidence type="ECO:0000256" key="9">
    <source>
        <dbReference type="SAM" id="Phobius"/>
    </source>
</evidence>
<evidence type="ECO:0000256" key="7">
    <source>
        <dbReference type="ARBA" id="ARBA00022989"/>
    </source>
</evidence>
<dbReference type="InterPro" id="IPR033479">
    <property type="entry name" value="dCache_1"/>
</dbReference>
<evidence type="ECO:0000256" key="1">
    <source>
        <dbReference type="ARBA" id="ARBA00004651"/>
    </source>
</evidence>
<dbReference type="SMART" id="SM00304">
    <property type="entry name" value="HAMP"/>
    <property type="match status" value="1"/>
</dbReference>
<evidence type="ECO:0000313" key="12">
    <source>
        <dbReference type="Proteomes" id="UP001596105"/>
    </source>
</evidence>
<evidence type="ECO:0000313" key="11">
    <source>
        <dbReference type="EMBL" id="MFC5470937.1"/>
    </source>
</evidence>
<evidence type="ECO:0000256" key="3">
    <source>
        <dbReference type="ARBA" id="ARBA00022553"/>
    </source>
</evidence>
<dbReference type="RefSeq" id="WP_378083019.1">
    <property type="nucleotide sequence ID" value="NZ_JBHSMH010000082.1"/>
</dbReference>
<organism evidence="11 12">
    <name type="scientific">Cohnella suwonensis</name>
    <dbReference type="NCBI Taxonomy" id="696072"/>
    <lineage>
        <taxon>Bacteria</taxon>
        <taxon>Bacillati</taxon>
        <taxon>Bacillota</taxon>
        <taxon>Bacilli</taxon>
        <taxon>Bacillales</taxon>
        <taxon>Paenibacillaceae</taxon>
        <taxon>Cohnella</taxon>
    </lineage>
</organism>
<feature type="transmembrane region" description="Helical" evidence="9">
    <location>
        <begin position="305"/>
        <end position="328"/>
    </location>
</feature>
<dbReference type="InterPro" id="IPR036890">
    <property type="entry name" value="HATPase_C_sf"/>
</dbReference>
<reference evidence="12" key="1">
    <citation type="journal article" date="2019" name="Int. J. Syst. Evol. Microbiol.">
        <title>The Global Catalogue of Microorganisms (GCM) 10K type strain sequencing project: providing services to taxonomists for standard genome sequencing and annotation.</title>
        <authorList>
            <consortium name="The Broad Institute Genomics Platform"/>
            <consortium name="The Broad Institute Genome Sequencing Center for Infectious Disease"/>
            <person name="Wu L."/>
            <person name="Ma J."/>
        </authorList>
    </citation>
    <scope>NUCLEOTIDE SEQUENCE [LARGE SCALE GENOMIC DNA]</scope>
    <source>
        <strain evidence="12">CCUG 57113</strain>
    </source>
</reference>
<dbReference type="Gene3D" id="6.10.340.10">
    <property type="match status" value="1"/>
</dbReference>
<dbReference type="Gene3D" id="3.30.565.10">
    <property type="entry name" value="Histidine kinase-like ATPase, C-terminal domain"/>
    <property type="match status" value="1"/>
</dbReference>
<evidence type="ECO:0000256" key="5">
    <source>
        <dbReference type="ARBA" id="ARBA00022692"/>
    </source>
</evidence>
<accession>A0ABW0M1C1</accession>
<dbReference type="SMART" id="SM00387">
    <property type="entry name" value="HATPase_c"/>
    <property type="match status" value="1"/>
</dbReference>
<dbReference type="SUPFAM" id="SSF55874">
    <property type="entry name" value="ATPase domain of HSP90 chaperone/DNA topoisomerase II/histidine kinase"/>
    <property type="match status" value="1"/>
</dbReference>
<dbReference type="GO" id="GO:0004673">
    <property type="term" value="F:protein histidine kinase activity"/>
    <property type="evidence" value="ECO:0007669"/>
    <property type="project" value="UniProtKB-EC"/>
</dbReference>
<keyword evidence="5 9" id="KW-0812">Transmembrane</keyword>
<dbReference type="PANTHER" id="PTHR34220">
    <property type="entry name" value="SENSOR HISTIDINE KINASE YPDA"/>
    <property type="match status" value="1"/>
</dbReference>
<dbReference type="InterPro" id="IPR010559">
    <property type="entry name" value="Sig_transdc_His_kin_internal"/>
</dbReference>
<name>A0ABW0M1C1_9BACL</name>
<proteinExistence type="predicted"/>
<feature type="transmembrane region" description="Helical" evidence="9">
    <location>
        <begin position="12"/>
        <end position="35"/>
    </location>
</feature>
<feature type="domain" description="HAMP" evidence="10">
    <location>
        <begin position="326"/>
        <end position="378"/>
    </location>
</feature>
<dbReference type="Pfam" id="PF00672">
    <property type="entry name" value="HAMP"/>
    <property type="match status" value="1"/>
</dbReference>
<keyword evidence="7 9" id="KW-1133">Transmembrane helix</keyword>
<keyword evidence="12" id="KW-1185">Reference proteome</keyword>
<dbReference type="Gene3D" id="3.30.450.20">
    <property type="entry name" value="PAS domain"/>
    <property type="match status" value="2"/>
</dbReference>
<dbReference type="EMBL" id="JBHSMH010000082">
    <property type="protein sequence ID" value="MFC5470937.1"/>
    <property type="molecule type" value="Genomic_DNA"/>
</dbReference>
<dbReference type="InterPro" id="IPR003660">
    <property type="entry name" value="HAMP_dom"/>
</dbReference>
<keyword evidence="3" id="KW-0597">Phosphoprotein</keyword>
<protein>
    <submittedName>
        <fullName evidence="11">Sensor histidine kinase</fullName>
        <ecNumber evidence="11">2.7.13.3</ecNumber>
    </submittedName>
</protein>
<dbReference type="PROSITE" id="PS50885">
    <property type="entry name" value="HAMP"/>
    <property type="match status" value="1"/>
</dbReference>
<gene>
    <name evidence="11" type="ORF">ACFPPD_19810</name>
</gene>
<dbReference type="Pfam" id="PF06580">
    <property type="entry name" value="His_kinase"/>
    <property type="match status" value="1"/>
</dbReference>
<keyword evidence="8 9" id="KW-0472">Membrane</keyword>
<sequence length="596" mass="67758">MIKRFLGHFRSIKYKFLFANLALLVILCSSIIYLWNVRTAQDTRISVGEYINEMLKITNDNLEVSLKDIYGLVNIAASDSDIVQILSKPSTISDAEYVQDDRKMRKYIAGLFTYKHYLNDITIAGNERNMYSLGHSVSFDFLTGQPWYGKLWNQEGATVLIPPHYNSDNPVTSSSQDDKVISIAKPVYGDNQAVGFVLADVRTQLLTDIFSSNLKGQVKMLVADTKTGNLIFKPQLAGLDQMASDSNAFAPIIQRIRNQEGSFYTRLGKVDYLIVYRYSPLTEWMMVALVPKSHLLEQFHQTRNLTLLISILFCGAAAIVSILVSSFLTKSILRLNRAINKVDGEHLHLQIQIKSNDEIGQLYRQFNQMVHRMKELMESTKRTEQEKRKAEIRALQAQINPHFLYNSLNTIKFLSVYQGADNIRKVTESLSKLMHIAMKDHSFITVAEELDYLQCYMNIQEFKYSNKFTYSVSVEDEMMICILPKLLLQPLLENALLHGIGPMKGQGMITLKGYRDGDLLIFRLQDNGVGMTQDAIDKIKSQKGENAGLGIRNVSSRIEMTFGHEYGVSVVSEPRLYTIVEVTLPAIERGEEDQYV</sequence>
<evidence type="ECO:0000259" key="10">
    <source>
        <dbReference type="PROSITE" id="PS50885"/>
    </source>
</evidence>
<evidence type="ECO:0000256" key="2">
    <source>
        <dbReference type="ARBA" id="ARBA00022475"/>
    </source>
</evidence>
<dbReference type="Pfam" id="PF02743">
    <property type="entry name" value="dCache_1"/>
    <property type="match status" value="1"/>
</dbReference>
<dbReference type="SUPFAM" id="SSF158472">
    <property type="entry name" value="HAMP domain-like"/>
    <property type="match status" value="1"/>
</dbReference>
<dbReference type="Proteomes" id="UP001596105">
    <property type="component" value="Unassembled WGS sequence"/>
</dbReference>
<dbReference type="PANTHER" id="PTHR34220:SF7">
    <property type="entry name" value="SENSOR HISTIDINE KINASE YPDA"/>
    <property type="match status" value="1"/>
</dbReference>
<dbReference type="InterPro" id="IPR003594">
    <property type="entry name" value="HATPase_dom"/>
</dbReference>
<dbReference type="InterPro" id="IPR050640">
    <property type="entry name" value="Bact_2-comp_sensor_kinase"/>
</dbReference>
<keyword evidence="4 11" id="KW-0808">Transferase</keyword>
<comment type="caution">
    <text evidence="11">The sequence shown here is derived from an EMBL/GenBank/DDBJ whole genome shotgun (WGS) entry which is preliminary data.</text>
</comment>
<dbReference type="Pfam" id="PF02518">
    <property type="entry name" value="HATPase_c"/>
    <property type="match status" value="1"/>
</dbReference>
<keyword evidence="6 11" id="KW-0418">Kinase</keyword>
<keyword evidence="2" id="KW-1003">Cell membrane</keyword>
<evidence type="ECO:0000256" key="4">
    <source>
        <dbReference type="ARBA" id="ARBA00022679"/>
    </source>
</evidence>
<dbReference type="EC" id="2.7.13.3" evidence="11"/>
<comment type="subcellular location">
    <subcellularLocation>
        <location evidence="1">Cell membrane</location>
        <topology evidence="1">Multi-pass membrane protein</topology>
    </subcellularLocation>
</comment>